<dbReference type="CDD" id="cd01283">
    <property type="entry name" value="cytidine_deaminase"/>
    <property type="match status" value="1"/>
</dbReference>
<name>A0A2M7GBF8_9BACT</name>
<sequence length="149" mass="16213">MTTPPLSNETQQKLIEAARQAFRHSYTPYSLFPVGASLLAVNEDGSESLISGCNVENASFGLAICAERVALTKAVSEGHRHFKAIAISAQKMQPCFPCGTCLQFIREFGADIQVILEQADGSAQVLPIAEMLPYTFTGEDLRRSDEESD</sequence>
<evidence type="ECO:0000313" key="17">
    <source>
        <dbReference type="Proteomes" id="UP000231019"/>
    </source>
</evidence>
<comment type="caution">
    <text evidence="16">The sequence shown here is derived from an EMBL/GenBank/DDBJ whole genome shotgun (WGS) entry which is preliminary data.</text>
</comment>
<evidence type="ECO:0000313" key="16">
    <source>
        <dbReference type="EMBL" id="PIW19470.1"/>
    </source>
</evidence>
<evidence type="ECO:0000256" key="8">
    <source>
        <dbReference type="ARBA" id="ARBA00022833"/>
    </source>
</evidence>
<feature type="binding site" evidence="13">
    <location>
        <position position="98"/>
    </location>
    <ligand>
        <name>Zn(2+)</name>
        <dbReference type="ChEBI" id="CHEBI:29105"/>
        <note>catalytic</note>
    </ligand>
</feature>
<dbReference type="GO" id="GO:0072527">
    <property type="term" value="P:pyrimidine-containing compound metabolic process"/>
    <property type="evidence" value="ECO:0007669"/>
    <property type="project" value="UniProtKB-ARBA"/>
</dbReference>
<keyword evidence="6 13" id="KW-0479">Metal-binding</keyword>
<dbReference type="EMBL" id="PFFQ01000004">
    <property type="protein sequence ID" value="PIW19470.1"/>
    <property type="molecule type" value="Genomic_DNA"/>
</dbReference>
<evidence type="ECO:0000256" key="10">
    <source>
        <dbReference type="ARBA" id="ARBA00049252"/>
    </source>
</evidence>
<dbReference type="GO" id="GO:0008270">
    <property type="term" value="F:zinc ion binding"/>
    <property type="evidence" value="ECO:0007669"/>
    <property type="project" value="UniProtKB-UniRule"/>
</dbReference>
<comment type="similarity">
    <text evidence="3 14">Belongs to the cytidine and deoxycytidylate deaminase family.</text>
</comment>
<dbReference type="PANTHER" id="PTHR11644">
    <property type="entry name" value="CYTIDINE DEAMINASE"/>
    <property type="match status" value="1"/>
</dbReference>
<feature type="domain" description="CMP/dCMP-type deaminase" evidence="15">
    <location>
        <begin position="9"/>
        <end position="139"/>
    </location>
</feature>
<evidence type="ECO:0000256" key="2">
    <source>
        <dbReference type="ARBA" id="ARBA00003949"/>
    </source>
</evidence>
<dbReference type="InterPro" id="IPR006262">
    <property type="entry name" value="Cyt_deam_tetra"/>
</dbReference>
<evidence type="ECO:0000256" key="7">
    <source>
        <dbReference type="ARBA" id="ARBA00022801"/>
    </source>
</evidence>
<dbReference type="InterPro" id="IPR016192">
    <property type="entry name" value="APOBEC/CMP_deaminase_Zn-bd"/>
</dbReference>
<accession>A0A2M7GBF8</accession>
<proteinExistence type="inferred from homology"/>
<gene>
    <name evidence="16" type="primary">cdd</name>
    <name evidence="16" type="ORF">COW36_01125</name>
</gene>
<evidence type="ECO:0000256" key="1">
    <source>
        <dbReference type="ARBA" id="ARBA00001947"/>
    </source>
</evidence>
<comment type="catalytic activity">
    <reaction evidence="10 14">
        <text>2'-deoxycytidine + H2O + H(+) = 2'-deoxyuridine + NH4(+)</text>
        <dbReference type="Rhea" id="RHEA:13433"/>
        <dbReference type="ChEBI" id="CHEBI:15377"/>
        <dbReference type="ChEBI" id="CHEBI:15378"/>
        <dbReference type="ChEBI" id="CHEBI:15698"/>
        <dbReference type="ChEBI" id="CHEBI:16450"/>
        <dbReference type="ChEBI" id="CHEBI:28938"/>
        <dbReference type="EC" id="3.5.4.5"/>
    </reaction>
</comment>
<feature type="binding site" evidence="13">
    <location>
        <position position="65"/>
    </location>
    <ligand>
        <name>Zn(2+)</name>
        <dbReference type="ChEBI" id="CHEBI:29105"/>
        <note>catalytic</note>
    </ligand>
</feature>
<evidence type="ECO:0000256" key="4">
    <source>
        <dbReference type="ARBA" id="ARBA00012783"/>
    </source>
</evidence>
<comment type="function">
    <text evidence="2 14">This enzyme scavenges exogenous and endogenous cytidine and 2'-deoxycytidine for UMP synthesis.</text>
</comment>
<keyword evidence="7 14" id="KW-0378">Hydrolase</keyword>
<dbReference type="EC" id="3.5.4.5" evidence="4 14"/>
<evidence type="ECO:0000256" key="11">
    <source>
        <dbReference type="ARBA" id="ARBA00049558"/>
    </source>
</evidence>
<dbReference type="NCBIfam" id="TIGR01354">
    <property type="entry name" value="cyt_deam_tetra"/>
    <property type="match status" value="1"/>
</dbReference>
<dbReference type="Pfam" id="PF00383">
    <property type="entry name" value="dCMP_cyt_deam_1"/>
    <property type="match status" value="1"/>
</dbReference>
<keyword evidence="8 13" id="KW-0862">Zinc</keyword>
<feature type="active site" description="Proton donor" evidence="12">
    <location>
        <position position="67"/>
    </location>
</feature>
<dbReference type="GO" id="GO:0005829">
    <property type="term" value="C:cytosol"/>
    <property type="evidence" value="ECO:0007669"/>
    <property type="project" value="TreeGrafter"/>
</dbReference>
<evidence type="ECO:0000256" key="12">
    <source>
        <dbReference type="PIRSR" id="PIRSR606262-1"/>
    </source>
</evidence>
<evidence type="ECO:0000256" key="3">
    <source>
        <dbReference type="ARBA" id="ARBA00006576"/>
    </source>
</evidence>
<dbReference type="Gene3D" id="3.40.140.10">
    <property type="entry name" value="Cytidine Deaminase, domain 2"/>
    <property type="match status" value="1"/>
</dbReference>
<comment type="catalytic activity">
    <reaction evidence="11 14">
        <text>cytidine + H2O + H(+) = uridine + NH4(+)</text>
        <dbReference type="Rhea" id="RHEA:16069"/>
        <dbReference type="ChEBI" id="CHEBI:15377"/>
        <dbReference type="ChEBI" id="CHEBI:15378"/>
        <dbReference type="ChEBI" id="CHEBI:16704"/>
        <dbReference type="ChEBI" id="CHEBI:17562"/>
        <dbReference type="ChEBI" id="CHEBI:28938"/>
        <dbReference type="EC" id="3.5.4.5"/>
    </reaction>
</comment>
<dbReference type="GO" id="GO:0055086">
    <property type="term" value="P:nucleobase-containing small molecule metabolic process"/>
    <property type="evidence" value="ECO:0007669"/>
    <property type="project" value="UniProtKB-ARBA"/>
</dbReference>
<dbReference type="InterPro" id="IPR016193">
    <property type="entry name" value="Cytidine_deaminase-like"/>
</dbReference>
<reference evidence="16 17" key="1">
    <citation type="submission" date="2017-09" db="EMBL/GenBank/DDBJ databases">
        <title>Depth-based differentiation of microbial function through sediment-hosted aquifers and enrichment of novel symbionts in the deep terrestrial subsurface.</title>
        <authorList>
            <person name="Probst A.J."/>
            <person name="Ladd B."/>
            <person name="Jarett J.K."/>
            <person name="Geller-Mcgrath D.E."/>
            <person name="Sieber C.M."/>
            <person name="Emerson J.B."/>
            <person name="Anantharaman K."/>
            <person name="Thomas B.C."/>
            <person name="Malmstrom R."/>
            <person name="Stieglmeier M."/>
            <person name="Klingl A."/>
            <person name="Woyke T."/>
            <person name="Ryan C.M."/>
            <person name="Banfield J.F."/>
        </authorList>
    </citation>
    <scope>NUCLEOTIDE SEQUENCE [LARGE SCALE GENOMIC DNA]</scope>
    <source>
        <strain evidence="16">CG17_big_fil_post_rev_8_21_14_2_50_48_46</strain>
    </source>
</reference>
<dbReference type="AlphaFoldDB" id="A0A2M7GBF8"/>
<evidence type="ECO:0000259" key="15">
    <source>
        <dbReference type="PROSITE" id="PS51747"/>
    </source>
</evidence>
<dbReference type="NCBIfam" id="NF004064">
    <property type="entry name" value="PRK05578.1"/>
    <property type="match status" value="1"/>
</dbReference>
<dbReference type="InterPro" id="IPR050202">
    <property type="entry name" value="Cyt/Deoxycyt_deaminase"/>
</dbReference>
<evidence type="ECO:0000256" key="14">
    <source>
        <dbReference type="RuleBase" id="RU364006"/>
    </source>
</evidence>
<evidence type="ECO:0000256" key="9">
    <source>
        <dbReference type="ARBA" id="ARBA00032005"/>
    </source>
</evidence>
<organism evidence="16 17">
    <name type="scientific">bacterium (Candidatus Blackallbacteria) CG17_big_fil_post_rev_8_21_14_2_50_48_46</name>
    <dbReference type="NCBI Taxonomy" id="2014261"/>
    <lineage>
        <taxon>Bacteria</taxon>
        <taxon>Candidatus Blackallbacteria</taxon>
    </lineage>
</organism>
<comment type="cofactor">
    <cofactor evidence="1 13 14">
        <name>Zn(2+)</name>
        <dbReference type="ChEBI" id="CHEBI:29105"/>
    </cofactor>
</comment>
<dbReference type="Proteomes" id="UP000231019">
    <property type="component" value="Unassembled WGS sequence"/>
</dbReference>
<dbReference type="PANTHER" id="PTHR11644:SF2">
    <property type="entry name" value="CYTIDINE DEAMINASE"/>
    <property type="match status" value="1"/>
</dbReference>
<dbReference type="PROSITE" id="PS51747">
    <property type="entry name" value="CYT_DCMP_DEAMINASES_2"/>
    <property type="match status" value="1"/>
</dbReference>
<dbReference type="GO" id="GO:0042802">
    <property type="term" value="F:identical protein binding"/>
    <property type="evidence" value="ECO:0007669"/>
    <property type="project" value="UniProtKB-ARBA"/>
</dbReference>
<dbReference type="GO" id="GO:0004126">
    <property type="term" value="F:cytidine deaminase activity"/>
    <property type="evidence" value="ECO:0007669"/>
    <property type="project" value="UniProtKB-UniRule"/>
</dbReference>
<evidence type="ECO:0000256" key="5">
    <source>
        <dbReference type="ARBA" id="ARBA00018266"/>
    </source>
</evidence>
<dbReference type="SUPFAM" id="SSF53927">
    <property type="entry name" value="Cytidine deaminase-like"/>
    <property type="match status" value="1"/>
</dbReference>
<dbReference type="FunFam" id="3.40.140.10:FF:000008">
    <property type="entry name" value="Cytidine deaminase"/>
    <property type="match status" value="1"/>
</dbReference>
<dbReference type="PROSITE" id="PS00903">
    <property type="entry name" value="CYT_DCMP_DEAMINASES_1"/>
    <property type="match status" value="1"/>
</dbReference>
<protein>
    <recommendedName>
        <fullName evidence="5 14">Cytidine deaminase</fullName>
        <ecNumber evidence="4 14">3.5.4.5</ecNumber>
    </recommendedName>
    <alternativeName>
        <fullName evidence="9 14">Cytidine aminohydrolase</fullName>
    </alternativeName>
</protein>
<dbReference type="InterPro" id="IPR002125">
    <property type="entry name" value="CMP_dCMP_dom"/>
</dbReference>
<evidence type="ECO:0000256" key="6">
    <source>
        <dbReference type="ARBA" id="ARBA00022723"/>
    </source>
</evidence>
<evidence type="ECO:0000256" key="13">
    <source>
        <dbReference type="PIRSR" id="PIRSR606262-3"/>
    </source>
</evidence>
<feature type="binding site" evidence="13">
    <location>
        <position position="101"/>
    </location>
    <ligand>
        <name>Zn(2+)</name>
        <dbReference type="ChEBI" id="CHEBI:29105"/>
        <note>catalytic</note>
    </ligand>
</feature>